<feature type="transmembrane region" description="Helical" evidence="5">
    <location>
        <begin position="22"/>
        <end position="49"/>
    </location>
</feature>
<feature type="transmembrane region" description="Helical" evidence="5">
    <location>
        <begin position="330"/>
        <end position="346"/>
    </location>
</feature>
<evidence type="ECO:0000256" key="3">
    <source>
        <dbReference type="ARBA" id="ARBA00022989"/>
    </source>
</evidence>
<evidence type="ECO:0000313" key="8">
    <source>
        <dbReference type="Proteomes" id="UP001230220"/>
    </source>
</evidence>
<comment type="subcellular location">
    <subcellularLocation>
        <location evidence="1">Membrane</location>
        <topology evidence="1">Multi-pass membrane protein</topology>
    </subcellularLocation>
</comment>
<dbReference type="InterPro" id="IPR051533">
    <property type="entry name" value="WaaL-like"/>
</dbReference>
<feature type="transmembrane region" description="Helical" evidence="5">
    <location>
        <begin position="367"/>
        <end position="388"/>
    </location>
</feature>
<sequence>MRLLQSFFYDFKNVFTIDDKGIVILAASLFLPYPITVAVVVIMGIYILVKSNFRTTLKSVRRSYLLMLFGIYLLVVSLIFGNYLGALLSVGMILLFIDVIHYRRYIHKEMFDIIIDVMIILSIASVIASIFEQFYYLNTVEKMTGFFDIQNKPEHRVHAFFFNANYYSMMIVFVEMFCVYRFMTVNKLKKRLLYTAAGLANLFALFLTGGRIAWLCMALGLLVMIVTNKWYKTFIAACLGIGGGVAILATKPGLIPRLASKGLDLGRRARIYEAAGMMIEDTWLFGHGPLTYFNLYDGYYDDYVARYGSEQLNKLGISAPHSHSMFLEPWVSFGVIGTAIIGWYLVSQMRRVFRLFTRGSDRAVGSLILGCVVMTIAFCIIDFPIFWVQTGGLFLILLGSTEMFKKDVE</sequence>
<keyword evidence="3 5" id="KW-1133">Transmembrane helix</keyword>
<dbReference type="PANTHER" id="PTHR37422">
    <property type="entry name" value="TEICHURONIC ACID BIOSYNTHESIS PROTEIN TUAE"/>
    <property type="match status" value="1"/>
</dbReference>
<evidence type="ECO:0000256" key="2">
    <source>
        <dbReference type="ARBA" id="ARBA00022692"/>
    </source>
</evidence>
<keyword evidence="2 5" id="KW-0812">Transmembrane</keyword>
<reference evidence="7 8" key="1">
    <citation type="submission" date="2023-07" db="EMBL/GenBank/DDBJ databases">
        <title>Genomic Encyclopedia of Type Strains, Phase IV (KMG-IV): sequencing the most valuable type-strain genomes for metagenomic binning, comparative biology and taxonomic classification.</title>
        <authorList>
            <person name="Goeker M."/>
        </authorList>
    </citation>
    <scope>NUCLEOTIDE SEQUENCE [LARGE SCALE GENOMIC DNA]</scope>
    <source>
        <strain evidence="7 8">DSM 16784</strain>
    </source>
</reference>
<dbReference type="RefSeq" id="WP_307406416.1">
    <property type="nucleotide sequence ID" value="NZ_JAUSUR010000002.1"/>
</dbReference>
<organism evidence="7 8">
    <name type="scientific">Breznakia pachnodae</name>
    <dbReference type="NCBI Taxonomy" id="265178"/>
    <lineage>
        <taxon>Bacteria</taxon>
        <taxon>Bacillati</taxon>
        <taxon>Bacillota</taxon>
        <taxon>Erysipelotrichia</taxon>
        <taxon>Erysipelotrichales</taxon>
        <taxon>Erysipelotrichaceae</taxon>
        <taxon>Breznakia</taxon>
    </lineage>
</organism>
<feature type="transmembrane region" description="Helical" evidence="5">
    <location>
        <begin position="231"/>
        <end position="250"/>
    </location>
</feature>
<evidence type="ECO:0000259" key="6">
    <source>
        <dbReference type="Pfam" id="PF04932"/>
    </source>
</evidence>
<comment type="caution">
    <text evidence="7">The sequence shown here is derived from an EMBL/GenBank/DDBJ whole genome shotgun (WGS) entry which is preliminary data.</text>
</comment>
<dbReference type="Proteomes" id="UP001230220">
    <property type="component" value="Unassembled WGS sequence"/>
</dbReference>
<feature type="transmembrane region" description="Helical" evidence="5">
    <location>
        <begin position="61"/>
        <end position="80"/>
    </location>
</feature>
<dbReference type="GO" id="GO:0016874">
    <property type="term" value="F:ligase activity"/>
    <property type="evidence" value="ECO:0007669"/>
    <property type="project" value="UniProtKB-KW"/>
</dbReference>
<dbReference type="EMBL" id="JAUSUR010000002">
    <property type="protein sequence ID" value="MDQ0360481.1"/>
    <property type="molecule type" value="Genomic_DNA"/>
</dbReference>
<gene>
    <name evidence="7" type="ORF">J2S15_001226</name>
</gene>
<dbReference type="Pfam" id="PF04932">
    <property type="entry name" value="Wzy_C"/>
    <property type="match status" value="1"/>
</dbReference>
<feature type="transmembrane region" description="Helical" evidence="5">
    <location>
        <begin position="157"/>
        <end position="180"/>
    </location>
</feature>
<keyword evidence="8" id="KW-1185">Reference proteome</keyword>
<evidence type="ECO:0000256" key="4">
    <source>
        <dbReference type="ARBA" id="ARBA00023136"/>
    </source>
</evidence>
<feature type="transmembrane region" description="Helical" evidence="5">
    <location>
        <begin position="114"/>
        <end position="137"/>
    </location>
</feature>
<evidence type="ECO:0000313" key="7">
    <source>
        <dbReference type="EMBL" id="MDQ0360481.1"/>
    </source>
</evidence>
<feature type="domain" description="O-antigen ligase-related" evidence="6">
    <location>
        <begin position="199"/>
        <end position="341"/>
    </location>
</feature>
<accession>A0ABU0E0S0</accession>
<dbReference type="InterPro" id="IPR007016">
    <property type="entry name" value="O-antigen_ligase-rel_domated"/>
</dbReference>
<name>A0ABU0E0S0_9FIRM</name>
<protein>
    <submittedName>
        <fullName evidence="7">O-antigen ligase</fullName>
    </submittedName>
</protein>
<keyword evidence="7" id="KW-0436">Ligase</keyword>
<proteinExistence type="predicted"/>
<evidence type="ECO:0000256" key="1">
    <source>
        <dbReference type="ARBA" id="ARBA00004141"/>
    </source>
</evidence>
<feature type="transmembrane region" description="Helical" evidence="5">
    <location>
        <begin position="192"/>
        <end position="225"/>
    </location>
</feature>
<dbReference type="PANTHER" id="PTHR37422:SF13">
    <property type="entry name" value="LIPOPOLYSACCHARIDE BIOSYNTHESIS PROTEIN PA4999-RELATED"/>
    <property type="match status" value="1"/>
</dbReference>
<keyword evidence="4 5" id="KW-0472">Membrane</keyword>
<evidence type="ECO:0000256" key="5">
    <source>
        <dbReference type="SAM" id="Phobius"/>
    </source>
</evidence>